<dbReference type="EMBL" id="JBFDAA010000006">
    <property type="protein sequence ID" value="KAL1131420.1"/>
    <property type="molecule type" value="Genomic_DNA"/>
</dbReference>
<feature type="compositionally biased region" description="Polar residues" evidence="7">
    <location>
        <begin position="219"/>
        <end position="228"/>
    </location>
</feature>
<dbReference type="Proteomes" id="UP001558652">
    <property type="component" value="Unassembled WGS sequence"/>
</dbReference>
<evidence type="ECO:0000313" key="10">
    <source>
        <dbReference type="Proteomes" id="UP001558652"/>
    </source>
</evidence>
<evidence type="ECO:0000256" key="6">
    <source>
        <dbReference type="ARBA" id="ARBA00022918"/>
    </source>
</evidence>
<protein>
    <recommendedName>
        <fullName evidence="8">Reverse transcriptase RNase H-like domain-containing protein</fullName>
    </recommendedName>
</protein>
<keyword evidence="6" id="KW-0695">RNA-directed DNA polymerase</keyword>
<keyword evidence="1" id="KW-0808">Transferase</keyword>
<dbReference type="CDD" id="cd09274">
    <property type="entry name" value="RNase_HI_RT_Ty3"/>
    <property type="match status" value="1"/>
</dbReference>
<evidence type="ECO:0000256" key="4">
    <source>
        <dbReference type="ARBA" id="ARBA00022759"/>
    </source>
</evidence>
<dbReference type="GO" id="GO:0016787">
    <property type="term" value="F:hydrolase activity"/>
    <property type="evidence" value="ECO:0007669"/>
    <property type="project" value="UniProtKB-KW"/>
</dbReference>
<keyword evidence="5" id="KW-0378">Hydrolase</keyword>
<dbReference type="SUPFAM" id="SSF56672">
    <property type="entry name" value="DNA/RNA polymerases"/>
    <property type="match status" value="1"/>
</dbReference>
<feature type="region of interest" description="Disordered" evidence="7">
    <location>
        <begin position="198"/>
        <end position="256"/>
    </location>
</feature>
<feature type="domain" description="Reverse transcriptase RNase H-like" evidence="8">
    <location>
        <begin position="45"/>
        <end position="104"/>
    </location>
</feature>
<organism evidence="9 10">
    <name type="scientific">Ranatra chinensis</name>
    <dbReference type="NCBI Taxonomy" id="642074"/>
    <lineage>
        <taxon>Eukaryota</taxon>
        <taxon>Metazoa</taxon>
        <taxon>Ecdysozoa</taxon>
        <taxon>Arthropoda</taxon>
        <taxon>Hexapoda</taxon>
        <taxon>Insecta</taxon>
        <taxon>Pterygota</taxon>
        <taxon>Neoptera</taxon>
        <taxon>Paraneoptera</taxon>
        <taxon>Hemiptera</taxon>
        <taxon>Heteroptera</taxon>
        <taxon>Panheteroptera</taxon>
        <taxon>Nepomorpha</taxon>
        <taxon>Nepidae</taxon>
        <taxon>Ranatrinae</taxon>
        <taxon>Ranatra</taxon>
    </lineage>
</organism>
<dbReference type="GO" id="GO:0004519">
    <property type="term" value="F:endonuclease activity"/>
    <property type="evidence" value="ECO:0007669"/>
    <property type="project" value="UniProtKB-KW"/>
</dbReference>
<dbReference type="InterPro" id="IPR050951">
    <property type="entry name" value="Retrovirus_Pol_polyprotein"/>
</dbReference>
<dbReference type="PANTHER" id="PTHR37984">
    <property type="entry name" value="PROTEIN CBG26694"/>
    <property type="match status" value="1"/>
</dbReference>
<dbReference type="Pfam" id="PF17917">
    <property type="entry name" value="RT_RNaseH"/>
    <property type="match status" value="1"/>
</dbReference>
<evidence type="ECO:0000256" key="5">
    <source>
        <dbReference type="ARBA" id="ARBA00022801"/>
    </source>
</evidence>
<sequence>MYKRTGEPESLLVSICGVYRPGRVIEYSIRGCIGPRRGRGRKTCRYSTIERELLGIVWAVQQFRPYLLGRRFVIKTDHKPLVWVEKLDETSSRISRWKEILAAYDFEIKYTSVKDNVVADCLSRQVNVIEEVNEDYAQEFLKEWLGENSDAESEEPWGFEPFPDLGTDDRDVTIDDTIINDKRRQIIIARTVKLGHGEASDKGTSCPTTAPGVAATPEGLNTNSSPTPITAERFCPGRPGTPPRASVNQLPPTIRI</sequence>
<keyword evidence="3" id="KW-0540">Nuclease</keyword>
<comment type="caution">
    <text evidence="9">The sequence shown here is derived from an EMBL/GenBank/DDBJ whole genome shotgun (WGS) entry which is preliminary data.</text>
</comment>
<evidence type="ECO:0000313" key="9">
    <source>
        <dbReference type="EMBL" id="KAL1131420.1"/>
    </source>
</evidence>
<feature type="compositionally biased region" description="Polar residues" evidence="7">
    <location>
        <begin position="246"/>
        <end position="256"/>
    </location>
</feature>
<evidence type="ECO:0000256" key="7">
    <source>
        <dbReference type="SAM" id="MobiDB-lite"/>
    </source>
</evidence>
<dbReference type="GO" id="GO:0003964">
    <property type="term" value="F:RNA-directed DNA polymerase activity"/>
    <property type="evidence" value="ECO:0007669"/>
    <property type="project" value="UniProtKB-KW"/>
</dbReference>
<accession>A0ABD0YJG8</accession>
<dbReference type="PANTHER" id="PTHR37984:SF5">
    <property type="entry name" value="PROTEIN NYNRIN-LIKE"/>
    <property type="match status" value="1"/>
</dbReference>
<keyword evidence="2" id="KW-0548">Nucleotidyltransferase</keyword>
<gene>
    <name evidence="9" type="ORF">AAG570_011037</name>
</gene>
<keyword evidence="4" id="KW-0255">Endonuclease</keyword>
<reference evidence="9 10" key="1">
    <citation type="submission" date="2024-07" db="EMBL/GenBank/DDBJ databases">
        <title>Chromosome-level genome assembly of the water stick insect Ranatra chinensis (Heteroptera: Nepidae).</title>
        <authorList>
            <person name="Liu X."/>
        </authorList>
    </citation>
    <scope>NUCLEOTIDE SEQUENCE [LARGE SCALE GENOMIC DNA]</scope>
    <source>
        <strain evidence="9">Cailab_2021Rc</strain>
        <tissue evidence="9">Muscle</tissue>
    </source>
</reference>
<keyword evidence="10" id="KW-1185">Reference proteome</keyword>
<name>A0ABD0YJG8_9HEMI</name>
<dbReference type="InterPro" id="IPR043502">
    <property type="entry name" value="DNA/RNA_pol_sf"/>
</dbReference>
<proteinExistence type="predicted"/>
<evidence type="ECO:0000256" key="2">
    <source>
        <dbReference type="ARBA" id="ARBA00022695"/>
    </source>
</evidence>
<evidence type="ECO:0000256" key="1">
    <source>
        <dbReference type="ARBA" id="ARBA00022679"/>
    </source>
</evidence>
<evidence type="ECO:0000259" key="8">
    <source>
        <dbReference type="Pfam" id="PF17917"/>
    </source>
</evidence>
<dbReference type="AlphaFoldDB" id="A0ABD0YJG8"/>
<evidence type="ECO:0000256" key="3">
    <source>
        <dbReference type="ARBA" id="ARBA00022722"/>
    </source>
</evidence>
<dbReference type="InterPro" id="IPR041373">
    <property type="entry name" value="RT_RNaseH"/>
</dbReference>